<dbReference type="OrthoDB" id="3693644at2"/>
<feature type="transmembrane region" description="Helical" evidence="1">
    <location>
        <begin position="55"/>
        <end position="73"/>
    </location>
</feature>
<dbReference type="EMBL" id="FNEB01000002">
    <property type="protein sequence ID" value="SDI39841.1"/>
    <property type="molecule type" value="Genomic_DNA"/>
</dbReference>
<keyword evidence="1" id="KW-0812">Transmembrane</keyword>
<dbReference type="InterPro" id="IPR003675">
    <property type="entry name" value="Rce1/LyrA-like_dom"/>
</dbReference>
<keyword evidence="1" id="KW-1133">Transmembrane helix</keyword>
<dbReference type="InterPro" id="IPR042150">
    <property type="entry name" value="MmRce1-like"/>
</dbReference>
<dbReference type="GO" id="GO:0080120">
    <property type="term" value="P:CAAX-box protein maturation"/>
    <property type="evidence" value="ECO:0007669"/>
    <property type="project" value="UniProtKB-ARBA"/>
</dbReference>
<protein>
    <recommendedName>
        <fullName evidence="2">CAAX prenyl protease 2/Lysostaphin resistance protein A-like domain-containing protein</fullName>
    </recommendedName>
</protein>
<feature type="transmembrane region" description="Helical" evidence="1">
    <location>
        <begin position="94"/>
        <end position="114"/>
    </location>
</feature>
<feature type="transmembrane region" description="Helical" evidence="1">
    <location>
        <begin position="164"/>
        <end position="188"/>
    </location>
</feature>
<dbReference type="PANTHER" id="PTHR35797">
    <property type="entry name" value="PROTEASE-RELATED"/>
    <property type="match status" value="1"/>
</dbReference>
<dbReference type="RefSeq" id="WP_090027897.1">
    <property type="nucleotide sequence ID" value="NZ_FNEB01000002.1"/>
</dbReference>
<evidence type="ECO:0000313" key="3">
    <source>
        <dbReference type="EMBL" id="SDI39841.1"/>
    </source>
</evidence>
<organism evidence="3 4">
    <name type="scientific">Lutimaribacter saemankumensis</name>
    <dbReference type="NCBI Taxonomy" id="490829"/>
    <lineage>
        <taxon>Bacteria</taxon>
        <taxon>Pseudomonadati</taxon>
        <taxon>Pseudomonadota</taxon>
        <taxon>Alphaproteobacteria</taxon>
        <taxon>Rhodobacterales</taxon>
        <taxon>Roseobacteraceae</taxon>
        <taxon>Lutimaribacter</taxon>
    </lineage>
</organism>
<proteinExistence type="predicted"/>
<keyword evidence="4" id="KW-1185">Reference proteome</keyword>
<reference evidence="3 4" key="1">
    <citation type="submission" date="2016-10" db="EMBL/GenBank/DDBJ databases">
        <authorList>
            <person name="de Groot N.N."/>
        </authorList>
    </citation>
    <scope>NUCLEOTIDE SEQUENCE [LARGE SCALE GENOMIC DNA]</scope>
    <source>
        <strain evidence="3 4">DSM 28010</strain>
    </source>
</reference>
<dbReference type="AlphaFoldDB" id="A0A1G8K8U8"/>
<feature type="transmembrane region" description="Helical" evidence="1">
    <location>
        <begin position="194"/>
        <end position="212"/>
    </location>
</feature>
<feature type="domain" description="CAAX prenyl protease 2/Lysostaphin resistance protein A-like" evidence="2">
    <location>
        <begin position="130"/>
        <end position="227"/>
    </location>
</feature>
<dbReference type="Pfam" id="PF02517">
    <property type="entry name" value="Rce1-like"/>
    <property type="match status" value="1"/>
</dbReference>
<dbReference type="GO" id="GO:0004175">
    <property type="term" value="F:endopeptidase activity"/>
    <property type="evidence" value="ECO:0007669"/>
    <property type="project" value="UniProtKB-ARBA"/>
</dbReference>
<evidence type="ECO:0000259" key="2">
    <source>
        <dbReference type="Pfam" id="PF02517"/>
    </source>
</evidence>
<evidence type="ECO:0000256" key="1">
    <source>
        <dbReference type="SAM" id="Phobius"/>
    </source>
</evidence>
<dbReference type="STRING" id="490829.SAMN05421850_102447"/>
<keyword evidence="1" id="KW-0472">Membrane</keyword>
<dbReference type="Proteomes" id="UP000199340">
    <property type="component" value="Unassembled WGS sequence"/>
</dbReference>
<sequence>MPIKARLYSKTIPSSALVLYLTVTFLVTWGLIGIYVIKPETAAEAFGAISGSHPFFFLATWSPAIAAFVVVFVHGGVSGVRAFLSRLLLWRGKWGWAAFILVVLPLVFSLGSLAKGGPVLAPVPPEGLGAVVAVMFMMLFLGPIEEFGWRGIMQPLLQRHMAPFWAGILIGATWGLWHLPAFYLAGVVFADWNFVPFFIGNVTLAVLVTPIFNSSRGSLLWPMLFHWQLINPFWADAQPWDTWILVVLAVVVVWWNRRAMFTRDDAITHVLPIGLVHDKQADG</sequence>
<feature type="transmembrane region" description="Helical" evidence="1">
    <location>
        <begin position="126"/>
        <end position="144"/>
    </location>
</feature>
<accession>A0A1G8K8U8</accession>
<name>A0A1G8K8U8_9RHOB</name>
<feature type="transmembrane region" description="Helical" evidence="1">
    <location>
        <begin position="12"/>
        <end position="35"/>
    </location>
</feature>
<gene>
    <name evidence="3" type="ORF">SAMN05421850_102447</name>
</gene>
<dbReference type="PANTHER" id="PTHR35797:SF1">
    <property type="entry name" value="PROTEASE"/>
    <property type="match status" value="1"/>
</dbReference>
<feature type="transmembrane region" description="Helical" evidence="1">
    <location>
        <begin position="240"/>
        <end position="256"/>
    </location>
</feature>
<evidence type="ECO:0000313" key="4">
    <source>
        <dbReference type="Proteomes" id="UP000199340"/>
    </source>
</evidence>